<dbReference type="AlphaFoldDB" id="A0A6H3NU75"/>
<proteinExistence type="inferred from homology"/>
<dbReference type="InterPro" id="IPR000305">
    <property type="entry name" value="GIY-YIG_endonuc"/>
</dbReference>
<dbReference type="Gene3D" id="3.40.1440.10">
    <property type="entry name" value="GIY-YIG endonuclease"/>
    <property type="match status" value="1"/>
</dbReference>
<organism evidence="3 4">
    <name type="scientific">Leptospira bandrabouensis</name>
    <dbReference type="NCBI Taxonomy" id="2484903"/>
    <lineage>
        <taxon>Bacteria</taxon>
        <taxon>Pseudomonadati</taxon>
        <taxon>Spirochaetota</taxon>
        <taxon>Spirochaetia</taxon>
        <taxon>Leptospirales</taxon>
        <taxon>Leptospiraceae</taxon>
        <taxon>Leptospira</taxon>
    </lineage>
</organism>
<feature type="domain" description="GIY-YIG" evidence="2">
    <location>
        <begin position="1"/>
        <end position="75"/>
    </location>
</feature>
<name>A0A6H3NU75_9LEPT</name>
<dbReference type="InterPro" id="IPR035901">
    <property type="entry name" value="GIY-YIG_endonuc_sf"/>
</dbReference>
<dbReference type="Proteomes" id="UP000297649">
    <property type="component" value="Unassembled WGS sequence"/>
</dbReference>
<keyword evidence="4" id="KW-1185">Reference proteome</keyword>
<sequence>MSYMYILICADGSYYTGSTKYLEKRLKQHQSGKGANFTKKRLPVKLLYYEEYKRIDHAFYREKQIQGWSRKKKEALMRQDFDGLKILDKKKSTI</sequence>
<dbReference type="PROSITE" id="PS50164">
    <property type="entry name" value="GIY_YIG"/>
    <property type="match status" value="1"/>
</dbReference>
<reference evidence="3" key="1">
    <citation type="journal article" date="2019" name="PLoS Negl. Trop. Dis.">
        <title>Revisiting the worldwide diversity of Leptospira species in the environment.</title>
        <authorList>
            <person name="Vincent A.T."/>
            <person name="Schiettekatte O."/>
            <person name="Bourhy P."/>
            <person name="Veyrier F.J."/>
            <person name="Picardeau M."/>
        </authorList>
    </citation>
    <scope>NUCLEOTIDE SEQUENCE [LARGE SCALE GENOMIC DNA]</scope>
    <source>
        <strain evidence="3">201601109</strain>
    </source>
</reference>
<evidence type="ECO:0000256" key="1">
    <source>
        <dbReference type="ARBA" id="ARBA00007435"/>
    </source>
</evidence>
<dbReference type="OrthoDB" id="9807770at2"/>
<dbReference type="PANTHER" id="PTHR34477:SF1">
    <property type="entry name" value="UPF0213 PROTEIN YHBQ"/>
    <property type="match status" value="1"/>
</dbReference>
<dbReference type="InterPro" id="IPR050190">
    <property type="entry name" value="UPF0213_domain"/>
</dbReference>
<dbReference type="RefSeq" id="WP_135744849.1">
    <property type="nucleotide sequence ID" value="NZ_JAIZBL010000001.1"/>
</dbReference>
<dbReference type="Pfam" id="PF01541">
    <property type="entry name" value="GIY-YIG"/>
    <property type="match status" value="1"/>
</dbReference>
<protein>
    <submittedName>
        <fullName evidence="3">GIY-YIG nuclease family protein</fullName>
    </submittedName>
</protein>
<dbReference type="SMART" id="SM00465">
    <property type="entry name" value="GIYc"/>
    <property type="match status" value="1"/>
</dbReference>
<evidence type="ECO:0000313" key="4">
    <source>
        <dbReference type="Proteomes" id="UP000297649"/>
    </source>
</evidence>
<evidence type="ECO:0000313" key="3">
    <source>
        <dbReference type="EMBL" id="TGN15156.1"/>
    </source>
</evidence>
<dbReference type="PANTHER" id="PTHR34477">
    <property type="entry name" value="UPF0213 PROTEIN YHBQ"/>
    <property type="match status" value="1"/>
</dbReference>
<comment type="caution">
    <text evidence="3">The sequence shown here is derived from an EMBL/GenBank/DDBJ whole genome shotgun (WGS) entry which is preliminary data.</text>
</comment>
<accession>A0A6H3NU75</accession>
<comment type="similarity">
    <text evidence="1">Belongs to the UPF0213 family.</text>
</comment>
<evidence type="ECO:0000259" key="2">
    <source>
        <dbReference type="PROSITE" id="PS50164"/>
    </source>
</evidence>
<dbReference type="CDD" id="cd10456">
    <property type="entry name" value="GIY-YIG_UPF0213"/>
    <property type="match status" value="1"/>
</dbReference>
<dbReference type="EMBL" id="RQHU01000005">
    <property type="protein sequence ID" value="TGN15156.1"/>
    <property type="molecule type" value="Genomic_DNA"/>
</dbReference>
<gene>
    <name evidence="3" type="ORF">EHR08_02315</name>
</gene>
<dbReference type="SUPFAM" id="SSF82771">
    <property type="entry name" value="GIY-YIG endonuclease"/>
    <property type="match status" value="1"/>
</dbReference>